<dbReference type="EMBL" id="ADLN01000097">
    <property type="protein sequence ID" value="EHI58485.1"/>
    <property type="molecule type" value="Genomic_DNA"/>
</dbReference>
<protein>
    <recommendedName>
        <fullName evidence="1">SIS domain-containing protein</fullName>
    </recommendedName>
</protein>
<keyword evidence="3" id="KW-1185">Reference proteome</keyword>
<dbReference type="Pfam" id="PF13580">
    <property type="entry name" value="SIS_2"/>
    <property type="match status" value="1"/>
</dbReference>
<dbReference type="Gene3D" id="3.40.50.10490">
    <property type="entry name" value="Glucose-6-phosphate isomerase like protein, domain 1"/>
    <property type="match status" value="1"/>
</dbReference>
<proteinExistence type="predicted"/>
<organism evidence="2 3">
    <name type="scientific">Hungatella hathewayi WAL-18680</name>
    <dbReference type="NCBI Taxonomy" id="742737"/>
    <lineage>
        <taxon>Bacteria</taxon>
        <taxon>Bacillati</taxon>
        <taxon>Bacillota</taxon>
        <taxon>Clostridia</taxon>
        <taxon>Lachnospirales</taxon>
        <taxon>Lachnospiraceae</taxon>
        <taxon>Hungatella</taxon>
    </lineage>
</organism>
<dbReference type="RefSeq" id="WP_006781533.1">
    <property type="nucleotide sequence ID" value="NZ_CP040506.1"/>
</dbReference>
<feature type="domain" description="SIS" evidence="1">
    <location>
        <begin position="34"/>
        <end position="214"/>
    </location>
</feature>
<dbReference type="Proteomes" id="UP000005384">
    <property type="component" value="Unassembled WGS sequence"/>
</dbReference>
<dbReference type="GO" id="GO:0097367">
    <property type="term" value="F:carbohydrate derivative binding"/>
    <property type="evidence" value="ECO:0007669"/>
    <property type="project" value="InterPro"/>
</dbReference>
<dbReference type="SUPFAM" id="SSF53697">
    <property type="entry name" value="SIS domain"/>
    <property type="match status" value="1"/>
</dbReference>
<comment type="caution">
    <text evidence="2">The sequence shown here is derived from an EMBL/GenBank/DDBJ whole genome shotgun (WGS) entry which is preliminary data.</text>
</comment>
<dbReference type="GO" id="GO:1901135">
    <property type="term" value="P:carbohydrate derivative metabolic process"/>
    <property type="evidence" value="ECO:0007669"/>
    <property type="project" value="InterPro"/>
</dbReference>
<dbReference type="InterPro" id="IPR001347">
    <property type="entry name" value="SIS_dom"/>
</dbReference>
<evidence type="ECO:0000313" key="2">
    <source>
        <dbReference type="EMBL" id="EHI58485.1"/>
    </source>
</evidence>
<dbReference type="InterPro" id="IPR046348">
    <property type="entry name" value="SIS_dom_sf"/>
</dbReference>
<dbReference type="NCBIfam" id="NF002805">
    <property type="entry name" value="PRK02947.1"/>
    <property type="match status" value="1"/>
</dbReference>
<accession>G5IJ65</accession>
<dbReference type="AlphaFoldDB" id="G5IJ65"/>
<gene>
    <name evidence="2" type="ORF">HMPREF9473_03543</name>
</gene>
<dbReference type="OrthoDB" id="9805185at2"/>
<evidence type="ECO:0000259" key="1">
    <source>
        <dbReference type="PROSITE" id="PS51464"/>
    </source>
</evidence>
<dbReference type="HOGENOM" id="CLU_089975_0_0_9"/>
<evidence type="ECO:0000313" key="3">
    <source>
        <dbReference type="Proteomes" id="UP000005384"/>
    </source>
</evidence>
<reference evidence="2 3" key="1">
    <citation type="submission" date="2011-08" db="EMBL/GenBank/DDBJ databases">
        <title>The Genome Sequence of Clostridium hathewayi WAL-18680.</title>
        <authorList>
            <consortium name="The Broad Institute Genome Sequencing Platform"/>
            <person name="Earl A."/>
            <person name="Ward D."/>
            <person name="Feldgarden M."/>
            <person name="Gevers D."/>
            <person name="Finegold S.M."/>
            <person name="Summanen P.H."/>
            <person name="Molitoris D.R."/>
            <person name="Song M."/>
            <person name="Daigneault M."/>
            <person name="Allen-Vercoe E."/>
            <person name="Young S.K."/>
            <person name="Zeng Q."/>
            <person name="Gargeya S."/>
            <person name="Fitzgerald M."/>
            <person name="Haas B."/>
            <person name="Abouelleil A."/>
            <person name="Alvarado L."/>
            <person name="Arachchi H.M."/>
            <person name="Berlin A."/>
            <person name="Brown A."/>
            <person name="Chapman S.B."/>
            <person name="Chen Z."/>
            <person name="Dunbar C."/>
            <person name="Freedman E."/>
            <person name="Gearin G."/>
            <person name="Gellesch M."/>
            <person name="Goldberg J."/>
            <person name="Griggs A."/>
            <person name="Gujja S."/>
            <person name="Heiman D."/>
            <person name="Howarth C."/>
            <person name="Larson L."/>
            <person name="Lui A."/>
            <person name="MacDonald P.J.P."/>
            <person name="Montmayeur A."/>
            <person name="Murphy C."/>
            <person name="Neiman D."/>
            <person name="Pearson M."/>
            <person name="Priest M."/>
            <person name="Roberts A."/>
            <person name="Saif S."/>
            <person name="Shea T."/>
            <person name="Shenoy N."/>
            <person name="Sisk P."/>
            <person name="Stolte C."/>
            <person name="Sykes S."/>
            <person name="Wortman J."/>
            <person name="Nusbaum C."/>
            <person name="Birren B."/>
        </authorList>
    </citation>
    <scope>NUCLEOTIDE SEQUENCE [LARGE SCALE GENOMIC DNA]</scope>
    <source>
        <strain evidence="2 3">WAL-18680</strain>
    </source>
</reference>
<dbReference type="PROSITE" id="PS51464">
    <property type="entry name" value="SIS"/>
    <property type="match status" value="1"/>
</dbReference>
<name>G5IJ65_9FIRM</name>
<dbReference type="PATRIC" id="fig|742737.3.peg.3521"/>
<sequence length="248" mass="26939">MNDYTEAFYGHITKMLDDIYRGEDNKITEVSAAMAGCIMNGGNVFVFGPGHAGIVTEDFFYRAGGLAVINPLFNPCLAPTIRPITLSTDTEVLPGFATNVLKESPLKAGDFLLIHSVAARNPIVVEMAIKAREMGILVGAIISEKFAHSVTSKDPSGKMLYEVVDEKLIIDNHGDIGDSSIDIGMKQRAVSTSSITGTFIVANIVLNICKILQENHVEPPVFASSNIDGGAEINDRLLKEYKDHIFYM</sequence>